<reference evidence="3 4" key="1">
    <citation type="journal article" date="2023" name="BMC Biol.">
        <title>The compact genome of the sponge Oopsacas minuta (Hexactinellida) is lacking key metazoan core genes.</title>
        <authorList>
            <person name="Santini S."/>
            <person name="Schenkelaars Q."/>
            <person name="Jourda C."/>
            <person name="Duchesne M."/>
            <person name="Belahbib H."/>
            <person name="Rocher C."/>
            <person name="Selva M."/>
            <person name="Riesgo A."/>
            <person name="Vervoort M."/>
            <person name="Leys S.P."/>
            <person name="Kodjabachian L."/>
            <person name="Le Bivic A."/>
            <person name="Borchiellini C."/>
            <person name="Claverie J.M."/>
            <person name="Renard E."/>
        </authorList>
    </citation>
    <scope>NUCLEOTIDE SEQUENCE [LARGE SCALE GENOMIC DNA]</scope>
    <source>
        <strain evidence="3">SPO-2</strain>
    </source>
</reference>
<keyword evidence="1" id="KW-0539">Nucleus</keyword>
<dbReference type="Pfam" id="PF00505">
    <property type="entry name" value="HMG_box"/>
    <property type="match status" value="1"/>
</dbReference>
<dbReference type="AlphaFoldDB" id="A0AAV7KC77"/>
<dbReference type="SUPFAM" id="SSF47095">
    <property type="entry name" value="HMG-box"/>
    <property type="match status" value="1"/>
</dbReference>
<name>A0AAV7KC77_9METZ</name>
<dbReference type="GO" id="GO:0005634">
    <property type="term" value="C:nucleus"/>
    <property type="evidence" value="ECO:0007669"/>
    <property type="project" value="UniProtKB-UniRule"/>
</dbReference>
<feature type="domain" description="HMG box" evidence="2">
    <location>
        <begin position="154"/>
        <end position="217"/>
    </location>
</feature>
<evidence type="ECO:0000313" key="4">
    <source>
        <dbReference type="Proteomes" id="UP001165289"/>
    </source>
</evidence>
<dbReference type="GO" id="GO:0003677">
    <property type="term" value="F:DNA binding"/>
    <property type="evidence" value="ECO:0007669"/>
    <property type="project" value="UniProtKB-UniRule"/>
</dbReference>
<dbReference type="Proteomes" id="UP001165289">
    <property type="component" value="Unassembled WGS sequence"/>
</dbReference>
<dbReference type="InterPro" id="IPR036910">
    <property type="entry name" value="HMG_box_dom_sf"/>
</dbReference>
<keyword evidence="4" id="KW-1185">Reference proteome</keyword>
<dbReference type="EMBL" id="JAKMXF010000088">
    <property type="protein sequence ID" value="KAI6658485.1"/>
    <property type="molecule type" value="Genomic_DNA"/>
</dbReference>
<evidence type="ECO:0000313" key="3">
    <source>
        <dbReference type="EMBL" id="KAI6658485.1"/>
    </source>
</evidence>
<keyword evidence="1" id="KW-0238">DNA-binding</keyword>
<dbReference type="InterPro" id="IPR009071">
    <property type="entry name" value="HMG_box_dom"/>
</dbReference>
<protein>
    <recommendedName>
        <fullName evidence="2">HMG box domain-containing protein</fullName>
    </recommendedName>
</protein>
<organism evidence="3 4">
    <name type="scientific">Oopsacas minuta</name>
    <dbReference type="NCBI Taxonomy" id="111878"/>
    <lineage>
        <taxon>Eukaryota</taxon>
        <taxon>Metazoa</taxon>
        <taxon>Porifera</taxon>
        <taxon>Hexactinellida</taxon>
        <taxon>Hexasterophora</taxon>
        <taxon>Lyssacinosida</taxon>
        <taxon>Leucopsacidae</taxon>
        <taxon>Oopsacas</taxon>
    </lineage>
</organism>
<dbReference type="Gene3D" id="1.10.30.10">
    <property type="entry name" value="High mobility group box domain"/>
    <property type="match status" value="1"/>
</dbReference>
<comment type="caution">
    <text evidence="3">The sequence shown here is derived from an EMBL/GenBank/DDBJ whole genome shotgun (WGS) entry which is preliminary data.</text>
</comment>
<evidence type="ECO:0000256" key="1">
    <source>
        <dbReference type="PROSITE-ProRule" id="PRU00267"/>
    </source>
</evidence>
<feature type="DNA-binding region" description="HMG box" evidence="1">
    <location>
        <begin position="154"/>
        <end position="217"/>
    </location>
</feature>
<dbReference type="CDD" id="cd00084">
    <property type="entry name" value="HMG-box_SF"/>
    <property type="match status" value="1"/>
</dbReference>
<accession>A0AAV7KC77</accession>
<gene>
    <name evidence="3" type="ORF">LOD99_15285</name>
</gene>
<sequence length="257" mass="30017">MLRSLLHPVNTLMKPICSLQIRVFSLIIPEKEPPNNKVNSAVKQFSVYLSIEFNETCISNKCSFRDTLGIMVNRWKRMKQDEKNFYYSGFEEYEGDKIMSKKSKFPKTTRIISIKNSDHYSLITDKTAQSLDSQSDDVIGTIDKTTPQKLCHVNGFSVFMHQQFRILSKKHPNIPSQKIFSKVAIRWRNARQEHRALYKKYARRIRARYPYAISGEINFNELFEEVLATTKTSGKILTDKIESDDYDYSPDILYDNT</sequence>
<dbReference type="PROSITE" id="PS50118">
    <property type="entry name" value="HMG_BOX_2"/>
    <property type="match status" value="1"/>
</dbReference>
<proteinExistence type="predicted"/>
<evidence type="ECO:0000259" key="2">
    <source>
        <dbReference type="PROSITE" id="PS50118"/>
    </source>
</evidence>